<gene>
    <name evidence="1" type="ORF">LCGC14_1806690</name>
</gene>
<accession>A0A0F9GN45</accession>
<feature type="non-terminal residue" evidence="1">
    <location>
        <position position="183"/>
    </location>
</feature>
<comment type="caution">
    <text evidence="1">The sequence shown here is derived from an EMBL/GenBank/DDBJ whole genome shotgun (WGS) entry which is preliminary data.</text>
</comment>
<name>A0A0F9GN45_9ZZZZ</name>
<dbReference type="AlphaFoldDB" id="A0A0F9GN45"/>
<organism evidence="1">
    <name type="scientific">marine sediment metagenome</name>
    <dbReference type="NCBI Taxonomy" id="412755"/>
    <lineage>
        <taxon>unclassified sequences</taxon>
        <taxon>metagenomes</taxon>
        <taxon>ecological metagenomes</taxon>
    </lineage>
</organism>
<dbReference type="EMBL" id="LAZR01017488">
    <property type="protein sequence ID" value="KKM00209.1"/>
    <property type="molecule type" value="Genomic_DNA"/>
</dbReference>
<evidence type="ECO:0000313" key="1">
    <source>
        <dbReference type="EMBL" id="KKM00209.1"/>
    </source>
</evidence>
<reference evidence="1" key="1">
    <citation type="journal article" date="2015" name="Nature">
        <title>Complex archaea that bridge the gap between prokaryotes and eukaryotes.</title>
        <authorList>
            <person name="Spang A."/>
            <person name="Saw J.H."/>
            <person name="Jorgensen S.L."/>
            <person name="Zaremba-Niedzwiedzka K."/>
            <person name="Martijn J."/>
            <person name="Lind A.E."/>
            <person name="van Eijk R."/>
            <person name="Schleper C."/>
            <person name="Guy L."/>
            <person name="Ettema T.J."/>
        </authorList>
    </citation>
    <scope>NUCLEOTIDE SEQUENCE</scope>
</reference>
<proteinExistence type="predicted"/>
<protein>
    <submittedName>
        <fullName evidence="1">Uncharacterized protein</fullName>
    </submittedName>
</protein>
<sequence>MGLREQKPRMFSAYWDVISLAQQIATEKIDISEQSASLFNVVKYKAQIEQFITQVDALIWAKLRPYYTIDILTGSVASARVGIPTPHVNNTGDTELISVLLNSDPPDDIYTATWSIRFSTSTKYSLYSSLEAVQGTDWDITDVSKTSSNGEITILDSYWVDNLADYIRGDQLFFSVHRVHPFV</sequence>